<dbReference type="InterPro" id="IPR058059">
    <property type="entry name" value="PA3496-like"/>
</dbReference>
<reference evidence="1 2" key="1">
    <citation type="submission" date="2019-07" db="EMBL/GenBank/DDBJ databases">
        <title>Whole genome shotgun sequence of Halomonas variabilis NBRC 102410.</title>
        <authorList>
            <person name="Hosoyama A."/>
            <person name="Uohara A."/>
            <person name="Ohji S."/>
            <person name="Ichikawa N."/>
        </authorList>
    </citation>
    <scope>NUCLEOTIDE SEQUENCE [LARGE SCALE GENOMIC DNA]</scope>
    <source>
        <strain evidence="1 2">NBRC 102410</strain>
    </source>
</reference>
<gene>
    <name evidence="1" type="ORF">HVA01_22140</name>
</gene>
<dbReference type="NCBIfam" id="NF046101">
    <property type="entry name" value="PA3496_fam"/>
    <property type="match status" value="1"/>
</dbReference>
<accession>A0A511US88</accession>
<sequence>MQAYSPRGTSIMRNVERITSVKSELLDIFMSLQVDEHTQRQRSAAQRSLRARRGIELHREFQKLSRDIAPLPDEERQESEVH</sequence>
<evidence type="ECO:0000313" key="2">
    <source>
        <dbReference type="Proteomes" id="UP000321303"/>
    </source>
</evidence>
<evidence type="ECO:0000313" key="1">
    <source>
        <dbReference type="EMBL" id="GEN28568.1"/>
    </source>
</evidence>
<comment type="caution">
    <text evidence="1">The sequence shown here is derived from an EMBL/GenBank/DDBJ whole genome shotgun (WGS) entry which is preliminary data.</text>
</comment>
<protein>
    <submittedName>
        <fullName evidence="1">Uncharacterized protein</fullName>
    </submittedName>
</protein>
<proteinExistence type="predicted"/>
<keyword evidence="2" id="KW-1185">Reference proteome</keyword>
<name>A0A511US88_9GAMM</name>
<organism evidence="1 2">
    <name type="scientific">Halovibrio variabilis</name>
    <dbReference type="NCBI Taxonomy" id="31910"/>
    <lineage>
        <taxon>Bacteria</taxon>
        <taxon>Pseudomonadati</taxon>
        <taxon>Pseudomonadota</taxon>
        <taxon>Gammaproteobacteria</taxon>
        <taxon>Oceanospirillales</taxon>
        <taxon>Halomonadaceae</taxon>
        <taxon>Halovibrio</taxon>
    </lineage>
</organism>
<dbReference type="AlphaFoldDB" id="A0A511US88"/>
<dbReference type="EMBL" id="BJXV01000011">
    <property type="protein sequence ID" value="GEN28568.1"/>
    <property type="molecule type" value="Genomic_DNA"/>
</dbReference>
<dbReference type="Proteomes" id="UP000321303">
    <property type="component" value="Unassembled WGS sequence"/>
</dbReference>